<dbReference type="RefSeq" id="WP_183615589.1">
    <property type="nucleotide sequence ID" value="NZ_JACIDY010000001.1"/>
</dbReference>
<organism evidence="3 4">
    <name type="scientific">Novosphingobium fluoreni</name>
    <dbReference type="NCBI Taxonomy" id="1391222"/>
    <lineage>
        <taxon>Bacteria</taxon>
        <taxon>Pseudomonadati</taxon>
        <taxon>Pseudomonadota</taxon>
        <taxon>Alphaproteobacteria</taxon>
        <taxon>Sphingomonadales</taxon>
        <taxon>Sphingomonadaceae</taxon>
        <taxon>Novosphingobium</taxon>
    </lineage>
</organism>
<dbReference type="PROSITE" id="PS00061">
    <property type="entry name" value="ADH_SHORT"/>
    <property type="match status" value="1"/>
</dbReference>
<dbReference type="Pfam" id="PF00106">
    <property type="entry name" value="adh_short"/>
    <property type="match status" value="1"/>
</dbReference>
<dbReference type="PANTHER" id="PTHR44196">
    <property type="entry name" value="DEHYDROGENASE/REDUCTASE SDR FAMILY MEMBER 7B"/>
    <property type="match status" value="1"/>
</dbReference>
<dbReference type="InterPro" id="IPR036291">
    <property type="entry name" value="NAD(P)-bd_dom_sf"/>
</dbReference>
<reference evidence="3 4" key="1">
    <citation type="submission" date="2020-08" db="EMBL/GenBank/DDBJ databases">
        <title>Genomic Encyclopedia of Type Strains, Phase IV (KMG-IV): sequencing the most valuable type-strain genomes for metagenomic binning, comparative biology and taxonomic classification.</title>
        <authorList>
            <person name="Goeker M."/>
        </authorList>
    </citation>
    <scope>NUCLEOTIDE SEQUENCE [LARGE SCALE GENOMIC DNA]</scope>
    <source>
        <strain evidence="3 4">DSM 27568</strain>
    </source>
</reference>
<dbReference type="InterPro" id="IPR002347">
    <property type="entry name" value="SDR_fam"/>
</dbReference>
<gene>
    <name evidence="3" type="ORF">GGR39_000323</name>
</gene>
<evidence type="ECO:0000256" key="1">
    <source>
        <dbReference type="ARBA" id="ARBA00006484"/>
    </source>
</evidence>
<dbReference type="GO" id="GO:0016491">
    <property type="term" value="F:oxidoreductase activity"/>
    <property type="evidence" value="ECO:0007669"/>
    <property type="project" value="UniProtKB-KW"/>
</dbReference>
<name>A0A7W6BZ14_9SPHN</name>
<evidence type="ECO:0000313" key="4">
    <source>
        <dbReference type="Proteomes" id="UP000561459"/>
    </source>
</evidence>
<dbReference type="GO" id="GO:0016020">
    <property type="term" value="C:membrane"/>
    <property type="evidence" value="ECO:0007669"/>
    <property type="project" value="TreeGrafter"/>
</dbReference>
<keyword evidence="4" id="KW-1185">Reference proteome</keyword>
<proteinExistence type="inferred from homology"/>
<comment type="similarity">
    <text evidence="1">Belongs to the short-chain dehydrogenases/reductases (SDR) family.</text>
</comment>
<comment type="caution">
    <text evidence="3">The sequence shown here is derived from an EMBL/GenBank/DDBJ whole genome shotgun (WGS) entry which is preliminary data.</text>
</comment>
<dbReference type="PANTHER" id="PTHR44196:SF1">
    <property type="entry name" value="DEHYDROGENASE_REDUCTASE SDR FAMILY MEMBER 7B"/>
    <property type="match status" value="1"/>
</dbReference>
<dbReference type="EMBL" id="JACIDY010000001">
    <property type="protein sequence ID" value="MBB3938694.1"/>
    <property type="molecule type" value="Genomic_DNA"/>
</dbReference>
<dbReference type="PRINTS" id="PR00081">
    <property type="entry name" value="GDHRDH"/>
</dbReference>
<dbReference type="SUPFAM" id="SSF51735">
    <property type="entry name" value="NAD(P)-binding Rossmann-fold domains"/>
    <property type="match status" value="1"/>
</dbReference>
<evidence type="ECO:0000313" key="3">
    <source>
        <dbReference type="EMBL" id="MBB3938694.1"/>
    </source>
</evidence>
<dbReference type="Gene3D" id="3.40.50.720">
    <property type="entry name" value="NAD(P)-binding Rossmann-like Domain"/>
    <property type="match status" value="1"/>
</dbReference>
<dbReference type="Proteomes" id="UP000561459">
    <property type="component" value="Unassembled WGS sequence"/>
</dbReference>
<protein>
    <submittedName>
        <fullName evidence="3">Short-subunit dehydrogenase</fullName>
    </submittedName>
</protein>
<dbReference type="InterPro" id="IPR020904">
    <property type="entry name" value="Sc_DH/Rdtase_CS"/>
</dbReference>
<evidence type="ECO:0000256" key="2">
    <source>
        <dbReference type="ARBA" id="ARBA00023002"/>
    </source>
</evidence>
<sequence length="263" mass="27520">MFRVGSAHAAVASCILITGASGELGGALARCYSRDGVRLSLWGRDLGRLAAIADACRALGAIVETRSLDIEDVAAAVAAAVEEDTAAPFDLVLLVSGLGDTRPTGEQVEPAELVARLGTVNFTAPAAMGAALAGRMASRRRGALVFIGSAAAFHALPFAAAYSGTKAGLARFADALRLNVRPYGVSVTLVSPGFIDTEAGRQTHDGRAFAMAPDLVAKRIEQAVRRKQAHLILPWPFVLLRAFDRLLPAVLRDRLLLSLTPPG</sequence>
<accession>A0A7W6BZ14</accession>
<keyword evidence="2" id="KW-0560">Oxidoreductase</keyword>
<dbReference type="AlphaFoldDB" id="A0A7W6BZ14"/>